<evidence type="ECO:0000313" key="3">
    <source>
        <dbReference type="Proteomes" id="UP000281343"/>
    </source>
</evidence>
<feature type="domain" description="YjiS-like" evidence="1">
    <location>
        <begin position="29"/>
        <end position="53"/>
    </location>
</feature>
<dbReference type="Pfam" id="PF06568">
    <property type="entry name" value="YjiS-like"/>
    <property type="match status" value="1"/>
</dbReference>
<dbReference type="AlphaFoldDB" id="A0A3L9Y9T8"/>
<dbReference type="RefSeq" id="WP_121896939.1">
    <property type="nucleotide sequence ID" value="NZ_RCNT01000002.1"/>
</dbReference>
<dbReference type="EMBL" id="RCNT01000002">
    <property type="protein sequence ID" value="RMA43003.1"/>
    <property type="molecule type" value="Genomic_DNA"/>
</dbReference>
<organism evidence="2 3">
    <name type="scientific">Rhodophyticola porphyridii</name>
    <dbReference type="NCBI Taxonomy" id="1852017"/>
    <lineage>
        <taxon>Bacteria</taxon>
        <taxon>Pseudomonadati</taxon>
        <taxon>Pseudomonadota</taxon>
        <taxon>Alphaproteobacteria</taxon>
        <taxon>Rhodobacterales</taxon>
        <taxon>Roseobacteraceae</taxon>
        <taxon>Rhodophyticola</taxon>
    </lineage>
</organism>
<reference evidence="2 3" key="1">
    <citation type="submission" date="2018-10" db="EMBL/GenBank/DDBJ databases">
        <authorList>
            <person name="Jung H.S."/>
            <person name="Jeon C.O."/>
        </authorList>
    </citation>
    <scope>NUCLEOTIDE SEQUENCE [LARGE SCALE GENOMIC DNA]</scope>
    <source>
        <strain evidence="2 3">MA-7-27</strain>
    </source>
</reference>
<dbReference type="Proteomes" id="UP000281343">
    <property type="component" value="Unassembled WGS sequence"/>
</dbReference>
<evidence type="ECO:0000259" key="1">
    <source>
        <dbReference type="Pfam" id="PF06568"/>
    </source>
</evidence>
<evidence type="ECO:0000313" key="2">
    <source>
        <dbReference type="EMBL" id="RMA43003.1"/>
    </source>
</evidence>
<proteinExistence type="predicted"/>
<protein>
    <submittedName>
        <fullName evidence="2">DUF1127 domain-containing protein</fullName>
    </submittedName>
</protein>
<keyword evidence="3" id="KW-1185">Reference proteome</keyword>
<comment type="caution">
    <text evidence="2">The sequence shown here is derived from an EMBL/GenBank/DDBJ whole genome shotgun (WGS) entry which is preliminary data.</text>
</comment>
<accession>A0A3L9Y9T8</accession>
<sequence>MAHTVAQHHVATPRRAGLFRLVSKAFSVWRERRALTALDAHARKDLGLSEQDISIETARPIWDVPQTWRL</sequence>
<gene>
    <name evidence="2" type="ORF">D9R08_04995</name>
</gene>
<dbReference type="InterPro" id="IPR009506">
    <property type="entry name" value="YjiS-like"/>
</dbReference>
<dbReference type="OrthoDB" id="8096613at2"/>
<name>A0A3L9Y9T8_9RHOB</name>